<accession>A0A854WMZ7</accession>
<dbReference type="SUPFAM" id="SSF56645">
    <property type="entry name" value="Acyl-CoA dehydrogenase NM domain-like"/>
    <property type="match status" value="1"/>
</dbReference>
<proteinExistence type="predicted"/>
<evidence type="ECO:0000259" key="2">
    <source>
        <dbReference type="Pfam" id="PF02771"/>
    </source>
</evidence>
<evidence type="ECO:0000313" key="3">
    <source>
        <dbReference type="EMBL" id="PCH12831.1"/>
    </source>
</evidence>
<dbReference type="Proteomes" id="UP000217465">
    <property type="component" value="Unassembled WGS sequence"/>
</dbReference>
<comment type="caution">
    <text evidence="3">The sequence shown here is derived from an EMBL/GenBank/DDBJ whole genome shotgun (WGS) entry which is preliminary data.</text>
</comment>
<sequence length="225" mass="25485">MKSNDNLTKELLLESVSKFADLEIAQHWKFIDETGNLPEGLFAKMVNFGFLSLTIPEEYGGSGFDYDIAWEVVYEISKRSASIGCILEGHYKTIDQIKRFASDRLKEEFLPQGNQRIFGFSSTEPSGGTNVRNMRTEAFYQDNHWILNGSKVMITNGGLAEVYCVIAKTGENEFSCVLVDMNMPGFEFGARENFMGLRGCPVGTLFFDNIRVPEYHLLGQREQKQ</sequence>
<evidence type="ECO:0000313" key="4">
    <source>
        <dbReference type="Proteomes" id="UP000217465"/>
    </source>
</evidence>
<dbReference type="InterPro" id="IPR006091">
    <property type="entry name" value="Acyl-CoA_Oxase/DH_mid-dom"/>
</dbReference>
<protein>
    <submittedName>
        <fullName evidence="3">Acyl-CoA dehydrogenase</fullName>
    </submittedName>
</protein>
<dbReference type="GO" id="GO:0003995">
    <property type="term" value="F:acyl-CoA dehydrogenase activity"/>
    <property type="evidence" value="ECO:0007669"/>
    <property type="project" value="TreeGrafter"/>
</dbReference>
<dbReference type="AlphaFoldDB" id="A0A854WMZ7"/>
<dbReference type="RefSeq" id="WP_096633727.1">
    <property type="nucleotide sequence ID" value="NZ_NSGR01000008.1"/>
</dbReference>
<dbReference type="InterPro" id="IPR013786">
    <property type="entry name" value="AcylCoA_DH/ox_N"/>
</dbReference>
<dbReference type="InterPro" id="IPR046373">
    <property type="entry name" value="Acyl-CoA_Oxase/DH_mid-dom_sf"/>
</dbReference>
<organism evidence="3 4">
    <name type="scientific">Streptococcus parauberis</name>
    <dbReference type="NCBI Taxonomy" id="1348"/>
    <lineage>
        <taxon>Bacteria</taxon>
        <taxon>Bacillati</taxon>
        <taxon>Bacillota</taxon>
        <taxon>Bacilli</taxon>
        <taxon>Lactobacillales</taxon>
        <taxon>Streptococcaceae</taxon>
        <taxon>Streptococcus</taxon>
    </lineage>
</organism>
<dbReference type="GO" id="GO:0050660">
    <property type="term" value="F:flavin adenine dinucleotide binding"/>
    <property type="evidence" value="ECO:0007669"/>
    <property type="project" value="InterPro"/>
</dbReference>
<dbReference type="EMBL" id="NSGR01000008">
    <property type="protein sequence ID" value="PCH12831.1"/>
    <property type="molecule type" value="Genomic_DNA"/>
</dbReference>
<reference evidence="3 4" key="1">
    <citation type="submission" date="2016-06" db="EMBL/GenBank/DDBJ databases">
        <authorList>
            <person name="Haines A.N."/>
            <person name="Council K.R."/>
        </authorList>
    </citation>
    <scope>NUCLEOTIDE SEQUENCE [LARGE SCALE GENOMIC DNA]</scope>
    <source>
        <strain evidence="3 4">SP158-29</strain>
    </source>
</reference>
<gene>
    <name evidence="3" type="primary">mmgC</name>
    <name evidence="3" type="ORF">A9Y57_01551</name>
</gene>
<name>A0A854WMZ7_9STRE</name>
<dbReference type="Pfam" id="PF02771">
    <property type="entry name" value="Acyl-CoA_dh_N"/>
    <property type="match status" value="1"/>
</dbReference>
<dbReference type="Gene3D" id="2.40.110.10">
    <property type="entry name" value="Butyryl-CoA Dehydrogenase, subunit A, domain 2"/>
    <property type="match status" value="1"/>
</dbReference>
<dbReference type="InterPro" id="IPR009100">
    <property type="entry name" value="AcylCoA_DH/oxidase_NM_dom_sf"/>
</dbReference>
<dbReference type="InterPro" id="IPR037069">
    <property type="entry name" value="AcylCoA_DH/ox_N_sf"/>
</dbReference>
<evidence type="ECO:0000259" key="1">
    <source>
        <dbReference type="Pfam" id="PF02770"/>
    </source>
</evidence>
<dbReference type="Pfam" id="PF02770">
    <property type="entry name" value="Acyl-CoA_dh_M"/>
    <property type="match status" value="1"/>
</dbReference>
<dbReference type="Gene3D" id="1.10.540.10">
    <property type="entry name" value="Acyl-CoA dehydrogenase/oxidase, N-terminal domain"/>
    <property type="match status" value="1"/>
</dbReference>
<dbReference type="PANTHER" id="PTHR43884">
    <property type="entry name" value="ACYL-COA DEHYDROGENASE"/>
    <property type="match status" value="1"/>
</dbReference>
<feature type="domain" description="Acyl-CoA dehydrogenase/oxidase N-terminal" evidence="2">
    <location>
        <begin position="9"/>
        <end position="112"/>
    </location>
</feature>
<feature type="domain" description="Acyl-CoA oxidase/dehydrogenase middle" evidence="1">
    <location>
        <begin position="120"/>
        <end position="209"/>
    </location>
</feature>
<dbReference type="PANTHER" id="PTHR43884:SF12">
    <property type="entry name" value="ISOVALERYL-COA DEHYDROGENASE, MITOCHONDRIAL-RELATED"/>
    <property type="match status" value="1"/>
</dbReference>